<feature type="compositionally biased region" description="Acidic residues" evidence="1">
    <location>
        <begin position="72"/>
        <end position="81"/>
    </location>
</feature>
<dbReference type="Gene3D" id="3.10.450.50">
    <property type="match status" value="1"/>
</dbReference>
<dbReference type="SUPFAM" id="SSF54427">
    <property type="entry name" value="NTF2-like"/>
    <property type="match status" value="2"/>
</dbReference>
<organism evidence="3 4">
    <name type="scientific">Pseudofrankia asymbiotica</name>
    <dbReference type="NCBI Taxonomy" id="1834516"/>
    <lineage>
        <taxon>Bacteria</taxon>
        <taxon>Bacillati</taxon>
        <taxon>Actinomycetota</taxon>
        <taxon>Actinomycetes</taxon>
        <taxon>Frankiales</taxon>
        <taxon>Frankiaceae</taxon>
        <taxon>Pseudofrankia</taxon>
    </lineage>
</organism>
<proteinExistence type="predicted"/>
<sequence length="194" mass="21618">MRRLRRVADRDEIRQLAYRYAWGLDSRDIDAVAELWVPASVPAMRRLFRRSMSEVGVTVLFVGNHIIDFDGDGDGDGDGDADGGGADGGGGGGGADEARGLVYCRGYIETRDGPDPGRFVEQAILYRDRYRRVDGAWRFVSRGHELWFGIETAERPLRQRAADWPRHHDGVGTVPYGEPTWRSFWAEHGGGHTG</sequence>
<dbReference type="STRING" id="1834516.BL253_24470"/>
<dbReference type="InterPro" id="IPR032710">
    <property type="entry name" value="NTF2-like_dom_sf"/>
</dbReference>
<dbReference type="EMBL" id="MOMC01000050">
    <property type="protein sequence ID" value="ONH26631.1"/>
    <property type="molecule type" value="Genomic_DNA"/>
</dbReference>
<dbReference type="AlphaFoldDB" id="A0A1V2I6B3"/>
<feature type="domain" description="SnoaL-like" evidence="2">
    <location>
        <begin position="5"/>
        <end position="142"/>
    </location>
</feature>
<evidence type="ECO:0000313" key="3">
    <source>
        <dbReference type="EMBL" id="ONH26631.1"/>
    </source>
</evidence>
<feature type="region of interest" description="Disordered" evidence="1">
    <location>
        <begin position="72"/>
        <end position="93"/>
    </location>
</feature>
<reference evidence="4" key="1">
    <citation type="submission" date="2016-10" db="EMBL/GenBank/DDBJ databases">
        <title>Frankia sp. NRRL B-16386 Genome sequencing.</title>
        <authorList>
            <person name="Ghodhbane-Gtari F."/>
            <person name="Swanson E."/>
            <person name="Gueddou A."/>
            <person name="Hezbri K."/>
            <person name="Ktari K."/>
            <person name="Nouioui I."/>
            <person name="Morris K."/>
            <person name="Simpson S."/>
            <person name="Abebe-Akele F."/>
            <person name="Thomas K."/>
            <person name="Gtari M."/>
            <person name="Tisa L.S."/>
        </authorList>
    </citation>
    <scope>NUCLEOTIDE SEQUENCE [LARGE SCALE GENOMIC DNA]</scope>
    <source>
        <strain evidence="4">NRRL B-16386</strain>
    </source>
</reference>
<keyword evidence="4" id="KW-1185">Reference proteome</keyword>
<evidence type="ECO:0000259" key="2">
    <source>
        <dbReference type="Pfam" id="PF13577"/>
    </source>
</evidence>
<accession>A0A1V2I6B3</accession>
<name>A0A1V2I6B3_9ACTN</name>
<protein>
    <recommendedName>
        <fullName evidence="2">SnoaL-like domain-containing protein</fullName>
    </recommendedName>
</protein>
<evidence type="ECO:0000256" key="1">
    <source>
        <dbReference type="SAM" id="MobiDB-lite"/>
    </source>
</evidence>
<feature type="compositionally biased region" description="Gly residues" evidence="1">
    <location>
        <begin position="82"/>
        <end position="93"/>
    </location>
</feature>
<dbReference type="Pfam" id="PF13577">
    <property type="entry name" value="SnoaL_4"/>
    <property type="match status" value="1"/>
</dbReference>
<gene>
    <name evidence="3" type="ORF">BL253_24470</name>
</gene>
<dbReference type="InterPro" id="IPR037401">
    <property type="entry name" value="SnoaL-like"/>
</dbReference>
<comment type="caution">
    <text evidence="3">The sequence shown here is derived from an EMBL/GenBank/DDBJ whole genome shotgun (WGS) entry which is preliminary data.</text>
</comment>
<dbReference type="Proteomes" id="UP000188929">
    <property type="component" value="Unassembled WGS sequence"/>
</dbReference>
<evidence type="ECO:0000313" key="4">
    <source>
        <dbReference type="Proteomes" id="UP000188929"/>
    </source>
</evidence>